<reference evidence="2 3" key="1">
    <citation type="submission" date="2018-06" db="EMBL/GenBank/DDBJ databases">
        <title>Genomic Encyclopedia of Type Strains, Phase IV (KMG-IV): sequencing the most valuable type-strain genomes for metagenomic binning, comparative biology and taxonomic classification.</title>
        <authorList>
            <person name="Goeker M."/>
        </authorList>
    </citation>
    <scope>NUCLEOTIDE SEQUENCE [LARGE SCALE GENOMIC DNA]</scope>
    <source>
        <strain evidence="2 3">DSM 44599</strain>
    </source>
</reference>
<gene>
    <name evidence="2" type="ORF">DFR74_10291</name>
</gene>
<sequence length="242" mass="26375">MVRTLGGVSEFGRWTTEFEAKVRARVVAGDPDWGAGARLDPAVVRSLQRFQVGESGDGAQLIGKAERAGDPEYARAVRLFVAEESNHARLLELLLRAAGAPTVPGHWSDTVFVWLRRALGLRLEVLVLMVAEVVAVQYYRALRDGVGDPLTARVAALILDDELRHIPFHCLRLRLGFARTPRPVRLAVLAGWWVLVSGASVVVALDHGPALRTLGHTRIGFVRGVLVLFAVVAPTALSTRRS</sequence>
<keyword evidence="1" id="KW-0812">Transmembrane</keyword>
<dbReference type="Gene3D" id="1.10.620.20">
    <property type="entry name" value="Ribonucleotide Reductase, subunit A"/>
    <property type="match status" value="1"/>
</dbReference>
<evidence type="ECO:0000313" key="3">
    <source>
        <dbReference type="Proteomes" id="UP000252586"/>
    </source>
</evidence>
<keyword evidence="3" id="KW-1185">Reference proteome</keyword>
<accession>A0A366DWK6</accession>
<dbReference type="OrthoDB" id="5122030at2"/>
<protein>
    <recommendedName>
        <fullName evidence="4">Ferritin-like domain-containing protein</fullName>
    </recommendedName>
</protein>
<feature type="transmembrane region" description="Helical" evidence="1">
    <location>
        <begin position="217"/>
        <end position="237"/>
    </location>
</feature>
<dbReference type="RefSeq" id="WP_067512076.1">
    <property type="nucleotide sequence ID" value="NZ_CP107943.1"/>
</dbReference>
<keyword evidence="1" id="KW-0472">Membrane</keyword>
<dbReference type="Proteomes" id="UP000252586">
    <property type="component" value="Unassembled WGS sequence"/>
</dbReference>
<proteinExistence type="predicted"/>
<name>A0A366DWK6_9NOCA</name>
<dbReference type="AlphaFoldDB" id="A0A366DWK6"/>
<dbReference type="InterPro" id="IPR012348">
    <property type="entry name" value="RNR-like"/>
</dbReference>
<dbReference type="CDD" id="cd00657">
    <property type="entry name" value="Ferritin_like"/>
    <property type="match status" value="1"/>
</dbReference>
<feature type="transmembrane region" description="Helical" evidence="1">
    <location>
        <begin position="184"/>
        <end position="205"/>
    </location>
</feature>
<evidence type="ECO:0008006" key="4">
    <source>
        <dbReference type="Google" id="ProtNLM"/>
    </source>
</evidence>
<evidence type="ECO:0000313" key="2">
    <source>
        <dbReference type="EMBL" id="RBO93674.1"/>
    </source>
</evidence>
<evidence type="ECO:0000256" key="1">
    <source>
        <dbReference type="SAM" id="Phobius"/>
    </source>
</evidence>
<dbReference type="STRING" id="1210090.GCA_001613185_05175"/>
<organism evidence="2 3">
    <name type="scientific">Nocardia puris</name>
    <dbReference type="NCBI Taxonomy" id="208602"/>
    <lineage>
        <taxon>Bacteria</taxon>
        <taxon>Bacillati</taxon>
        <taxon>Actinomycetota</taxon>
        <taxon>Actinomycetes</taxon>
        <taxon>Mycobacteriales</taxon>
        <taxon>Nocardiaceae</taxon>
        <taxon>Nocardia</taxon>
    </lineage>
</organism>
<dbReference type="SUPFAM" id="SSF47240">
    <property type="entry name" value="Ferritin-like"/>
    <property type="match status" value="1"/>
</dbReference>
<keyword evidence="1" id="KW-1133">Transmembrane helix</keyword>
<dbReference type="EMBL" id="QNRE01000002">
    <property type="protein sequence ID" value="RBO93674.1"/>
    <property type="molecule type" value="Genomic_DNA"/>
</dbReference>
<dbReference type="InterPro" id="IPR009078">
    <property type="entry name" value="Ferritin-like_SF"/>
</dbReference>
<dbReference type="GO" id="GO:0016491">
    <property type="term" value="F:oxidoreductase activity"/>
    <property type="evidence" value="ECO:0007669"/>
    <property type="project" value="InterPro"/>
</dbReference>
<comment type="caution">
    <text evidence="2">The sequence shown here is derived from an EMBL/GenBank/DDBJ whole genome shotgun (WGS) entry which is preliminary data.</text>
</comment>